<dbReference type="HOGENOM" id="CLU_2258343_0_0_11"/>
<comment type="caution">
    <text evidence="3">The sequence shown here is derived from an EMBL/GenBank/DDBJ whole genome shotgun (WGS) entry which is preliminary data.</text>
</comment>
<organism evidence="3 4">
    <name type="scientific">Brachybacterium muris UCD-AY4</name>
    <dbReference type="NCBI Taxonomy" id="1249481"/>
    <lineage>
        <taxon>Bacteria</taxon>
        <taxon>Bacillati</taxon>
        <taxon>Actinomycetota</taxon>
        <taxon>Actinomycetes</taxon>
        <taxon>Micrococcales</taxon>
        <taxon>Dermabacteraceae</taxon>
        <taxon>Brachybacterium</taxon>
    </lineage>
</organism>
<keyword evidence="4" id="KW-1185">Reference proteome</keyword>
<feature type="region of interest" description="Disordered" evidence="1">
    <location>
        <begin position="78"/>
        <end position="109"/>
    </location>
</feature>
<name>A0A022L0K7_9MICO</name>
<keyword evidence="2" id="KW-0472">Membrane</keyword>
<gene>
    <name evidence="3" type="ORF">D641_0102860</name>
</gene>
<dbReference type="AlphaFoldDB" id="A0A022L0K7"/>
<feature type="compositionally biased region" description="Basic and acidic residues" evidence="1">
    <location>
        <begin position="81"/>
        <end position="109"/>
    </location>
</feature>
<keyword evidence="2" id="KW-1133">Transmembrane helix</keyword>
<dbReference type="EMBL" id="AORC01000003">
    <property type="protein sequence ID" value="EYT50846.1"/>
    <property type="molecule type" value="Genomic_DNA"/>
</dbReference>
<dbReference type="RefSeq" id="WP_017822289.1">
    <property type="nucleotide sequence ID" value="NZ_AORC01000003.1"/>
</dbReference>
<feature type="transmembrane region" description="Helical" evidence="2">
    <location>
        <begin position="55"/>
        <end position="76"/>
    </location>
</feature>
<accession>A0A022L0K7</accession>
<sequence>MTFLHLIVLALGVVLCVVMADLLRHRDRGTWPIGVLALVLIPLTGWTYSPWLASLTLGLGLGYGVVAGLDLVRSVMRGRRERRDSKQRREQERARQMEEPEADPHRTVL</sequence>
<proteinExistence type="predicted"/>
<feature type="transmembrane region" description="Helical" evidence="2">
    <location>
        <begin position="30"/>
        <end position="49"/>
    </location>
</feature>
<feature type="transmembrane region" description="Helical" evidence="2">
    <location>
        <begin position="6"/>
        <end position="23"/>
    </location>
</feature>
<evidence type="ECO:0000313" key="4">
    <source>
        <dbReference type="Proteomes" id="UP000019754"/>
    </source>
</evidence>
<dbReference type="Proteomes" id="UP000019754">
    <property type="component" value="Unassembled WGS sequence"/>
</dbReference>
<evidence type="ECO:0000313" key="3">
    <source>
        <dbReference type="EMBL" id="EYT50846.1"/>
    </source>
</evidence>
<protein>
    <submittedName>
        <fullName evidence="3">Uncharacterized protein</fullName>
    </submittedName>
</protein>
<evidence type="ECO:0000256" key="2">
    <source>
        <dbReference type="SAM" id="Phobius"/>
    </source>
</evidence>
<evidence type="ECO:0000256" key="1">
    <source>
        <dbReference type="SAM" id="MobiDB-lite"/>
    </source>
</evidence>
<reference evidence="3 4" key="1">
    <citation type="journal article" date="2013" name="Genome Announc.">
        <title>Draft genome sequence of an Actinobacterium, Brachybacterium muris strain UCD-AY4.</title>
        <authorList>
            <person name="Lo J.R."/>
            <person name="Lang J.M."/>
            <person name="Darling A.E."/>
            <person name="Eisen J.A."/>
            <person name="Coil D.A."/>
        </authorList>
    </citation>
    <scope>NUCLEOTIDE SEQUENCE [LARGE SCALE GENOMIC DNA]</scope>
    <source>
        <strain evidence="3 4">UCD-AY4</strain>
    </source>
</reference>
<keyword evidence="2" id="KW-0812">Transmembrane</keyword>